<accession>A0A699XTP7</accession>
<feature type="region of interest" description="Disordered" evidence="1">
    <location>
        <begin position="1"/>
        <end position="25"/>
    </location>
</feature>
<proteinExistence type="predicted"/>
<dbReference type="AlphaFoldDB" id="A0A699XTP7"/>
<feature type="compositionally biased region" description="Polar residues" evidence="1">
    <location>
        <begin position="48"/>
        <end position="60"/>
    </location>
</feature>
<organism evidence="2">
    <name type="scientific">Tanacetum cinerariifolium</name>
    <name type="common">Dalmatian daisy</name>
    <name type="synonym">Chrysanthemum cinerariifolium</name>
    <dbReference type="NCBI Taxonomy" id="118510"/>
    <lineage>
        <taxon>Eukaryota</taxon>
        <taxon>Viridiplantae</taxon>
        <taxon>Streptophyta</taxon>
        <taxon>Embryophyta</taxon>
        <taxon>Tracheophyta</taxon>
        <taxon>Spermatophyta</taxon>
        <taxon>Magnoliopsida</taxon>
        <taxon>eudicotyledons</taxon>
        <taxon>Gunneridae</taxon>
        <taxon>Pentapetalae</taxon>
        <taxon>asterids</taxon>
        <taxon>campanulids</taxon>
        <taxon>Asterales</taxon>
        <taxon>Asteraceae</taxon>
        <taxon>Asteroideae</taxon>
        <taxon>Anthemideae</taxon>
        <taxon>Anthemidinae</taxon>
        <taxon>Tanacetum</taxon>
    </lineage>
</organism>
<evidence type="ECO:0000256" key="1">
    <source>
        <dbReference type="SAM" id="MobiDB-lite"/>
    </source>
</evidence>
<reference evidence="2" key="1">
    <citation type="journal article" date="2019" name="Sci. Rep.">
        <title>Draft genome of Tanacetum cinerariifolium, the natural source of mosquito coil.</title>
        <authorList>
            <person name="Yamashiro T."/>
            <person name="Shiraishi A."/>
            <person name="Satake H."/>
            <person name="Nakayama K."/>
        </authorList>
    </citation>
    <scope>NUCLEOTIDE SEQUENCE</scope>
</reference>
<feature type="region of interest" description="Disordered" evidence="1">
    <location>
        <begin position="48"/>
        <end position="79"/>
    </location>
</feature>
<dbReference type="EMBL" id="BKCJ011889434">
    <property type="protein sequence ID" value="GFD61306.1"/>
    <property type="molecule type" value="Genomic_DNA"/>
</dbReference>
<comment type="caution">
    <text evidence="2">The sequence shown here is derived from an EMBL/GenBank/DDBJ whole genome shotgun (WGS) entry which is preliminary data.</text>
</comment>
<gene>
    <name evidence="2" type="ORF">Tci_933275</name>
</gene>
<feature type="non-terminal residue" evidence="2">
    <location>
        <position position="79"/>
    </location>
</feature>
<feature type="non-terminal residue" evidence="2">
    <location>
        <position position="1"/>
    </location>
</feature>
<name>A0A699XTP7_TANCI</name>
<feature type="compositionally biased region" description="Basic and acidic residues" evidence="1">
    <location>
        <begin position="66"/>
        <end position="79"/>
    </location>
</feature>
<evidence type="ECO:0000313" key="2">
    <source>
        <dbReference type="EMBL" id="GFD61306.1"/>
    </source>
</evidence>
<protein>
    <submittedName>
        <fullName evidence="2">Uncharacterized protein</fullName>
    </submittedName>
</protein>
<feature type="compositionally biased region" description="Low complexity" evidence="1">
    <location>
        <begin position="10"/>
        <end position="21"/>
    </location>
</feature>
<sequence length="79" mass="8859">GSTKGTQSRQQSASESAQAEEPVQTICQMGETPLPVYETGADEQPIVQTSQHPESYQKKLNLTRPDTYRSDLKRREAYT</sequence>